<name>A0A078KD53_PLAYE</name>
<dbReference type="InterPro" id="IPR006477">
    <property type="entry name" value="Yir_bir_cir"/>
</dbReference>
<gene>
    <name evidence="4" type="ORF">PY17X_1042800</name>
    <name evidence="3" type="ORF">PYYM_1042400</name>
</gene>
<evidence type="ECO:0000256" key="2">
    <source>
        <dbReference type="SAM" id="Phobius"/>
    </source>
</evidence>
<feature type="transmembrane region" description="Helical" evidence="2">
    <location>
        <begin position="290"/>
        <end position="308"/>
    </location>
</feature>
<dbReference type="AlphaFoldDB" id="A0A078KD53"/>
<sequence length="330" mass="37824">MLTSRMCGEFDTLLKFFPDELDGSGNYDFKKRFFKTYCSSNNCDIDINKINAGCLWLFNKFYGDSENFSYNANDNLDIVTYIMTWLGYKLNQKLNSEFSNINEFYNKHMKNTDEYNNHITGIDAYSSYTYLINKEELINISNENVSKLYDLFKILCNMINSADKKDGGETCLKYADQFVDAYQKFINDTDIENSSYNKILSTLSNDYTGYGKQTIYLHLRNKLPNLITEKTATQVSGSSPKEPQDTSLSEMTTPSFEIEMSDSDSTSTSSEIEILDSGSASPSSSILNKLISIPFIFVVTLILLGIAYKYSLFGFRKRSQKQQIREKLKK</sequence>
<evidence type="ECO:0000256" key="1">
    <source>
        <dbReference type="SAM" id="MobiDB-lite"/>
    </source>
</evidence>
<dbReference type="VEuPathDB" id="PlasmoDB:Py17XNL_001002464"/>
<dbReference type="KEGG" id="pyo:PY17X_1042800"/>
<dbReference type="NCBIfam" id="TIGR01590">
    <property type="entry name" value="yir-bir-cir_Pla"/>
    <property type="match status" value="1"/>
</dbReference>
<keyword evidence="2" id="KW-0472">Membrane</keyword>
<feature type="compositionally biased region" description="Polar residues" evidence="1">
    <location>
        <begin position="230"/>
        <end position="255"/>
    </location>
</feature>
<evidence type="ECO:0000313" key="4">
    <source>
        <dbReference type="EMBL" id="VTZ79152.1"/>
    </source>
</evidence>
<proteinExistence type="predicted"/>
<dbReference type="Pfam" id="PF06022">
    <property type="entry name" value="Cir_Bir_Yir"/>
    <property type="match status" value="1"/>
</dbReference>
<dbReference type="EMBL" id="LM993664">
    <property type="protein sequence ID" value="VTZ79152.1"/>
    <property type="molecule type" value="Genomic_DNA"/>
</dbReference>
<dbReference type="GeneID" id="3791684"/>
<dbReference type="VEuPathDB" id="PlasmoDB:PY05820"/>
<evidence type="ECO:0000313" key="6">
    <source>
        <dbReference type="Proteomes" id="UP000072904"/>
    </source>
</evidence>
<dbReference type="OrthoDB" id="373201at2759"/>
<keyword evidence="2" id="KW-1133">Transmembrane helix</keyword>
<dbReference type="VEuPathDB" id="PlasmoDB:PY17X_1042800"/>
<protein>
    <submittedName>
        <fullName evidence="3">YIR protein</fullName>
    </submittedName>
</protein>
<keyword evidence="2" id="KW-0812">Transmembrane</keyword>
<reference evidence="5 6" key="1">
    <citation type="journal article" date="2014" name="BMC Biol.">
        <title>A comprehensive evaluation of rodent malaria parasite genomes and gene expression.</title>
        <authorList>
            <person name="Otto T.D."/>
            <person name="Bohme U."/>
            <person name="Jackson A.P."/>
            <person name="Hunt M."/>
            <person name="Franke-Fayard B."/>
            <person name="Hoeijmakers W.A."/>
            <person name="Religa A.A."/>
            <person name="Robertson L."/>
            <person name="Sanders M."/>
            <person name="Ogun S.A."/>
            <person name="Cunningham D."/>
            <person name="Erhart A."/>
            <person name="Billker O."/>
            <person name="Khan S.M."/>
            <person name="Stunnenberg H.G."/>
            <person name="Langhorne J."/>
            <person name="Holder A.A."/>
            <person name="Waters A.P."/>
            <person name="Newbold C.I."/>
            <person name="Pain A."/>
            <person name="Berriman M."/>
            <person name="Janse C.J."/>
        </authorList>
    </citation>
    <scope>NUCLEOTIDE SEQUENCE [LARGE SCALE GENOMIC DNA]</scope>
    <source>
        <strain evidence="4 5">17X</strain>
        <strain evidence="3 6">YM</strain>
    </source>
</reference>
<feature type="compositionally biased region" description="Low complexity" evidence="1">
    <location>
        <begin position="263"/>
        <end position="277"/>
    </location>
</feature>
<dbReference type="RefSeq" id="XP_726344.1">
    <property type="nucleotide sequence ID" value="XM_721251.1"/>
</dbReference>
<organism evidence="3 6">
    <name type="scientific">Plasmodium yoelii</name>
    <dbReference type="NCBI Taxonomy" id="5861"/>
    <lineage>
        <taxon>Eukaryota</taxon>
        <taxon>Sar</taxon>
        <taxon>Alveolata</taxon>
        <taxon>Apicomplexa</taxon>
        <taxon>Aconoidasida</taxon>
        <taxon>Haemosporida</taxon>
        <taxon>Plasmodiidae</taxon>
        <taxon>Plasmodium</taxon>
        <taxon>Plasmodium (Vinckeia)</taxon>
    </lineage>
</organism>
<reference evidence="4" key="4">
    <citation type="submission" date="2019-05" db="EMBL/GenBank/DDBJ databases">
        <authorList>
            <consortium name="Pathogen Informatics"/>
        </authorList>
    </citation>
    <scope>NUCLEOTIDE SEQUENCE</scope>
    <source>
        <strain evidence="4">17X</strain>
    </source>
</reference>
<dbReference type="VEuPathDB" id="PlasmoDB:PYYM_1042400"/>
<evidence type="ECO:0000313" key="5">
    <source>
        <dbReference type="Proteomes" id="UP000072874"/>
    </source>
</evidence>
<evidence type="ECO:0000313" key="3">
    <source>
        <dbReference type="EMBL" id="CDU85257.1"/>
    </source>
</evidence>
<reference evidence="4" key="3">
    <citation type="submission" date="2014-05" db="EMBL/GenBank/DDBJ databases">
        <authorList>
            <person name="Aslett M.A."/>
            <person name="De Silva N."/>
        </authorList>
    </citation>
    <scope>NUCLEOTIDE SEQUENCE</scope>
    <source>
        <strain evidence="4">17X</strain>
    </source>
</reference>
<dbReference type="Proteomes" id="UP000072904">
    <property type="component" value="Chromosome 10"/>
</dbReference>
<dbReference type="EMBL" id="LK934638">
    <property type="protein sequence ID" value="CDU85257.1"/>
    <property type="molecule type" value="Genomic_DNA"/>
</dbReference>
<feature type="region of interest" description="Disordered" evidence="1">
    <location>
        <begin position="230"/>
        <end position="283"/>
    </location>
</feature>
<dbReference type="Proteomes" id="UP000072874">
    <property type="component" value="Chromosome 10"/>
</dbReference>
<accession>A0A078KD53</accession>
<reference evidence="3" key="2">
    <citation type="submission" date="2014-05" db="EMBL/GenBank/DDBJ databases">
        <authorList>
            <person name="Aslett A.Martin."/>
            <person name="De Silva Nishadi"/>
        </authorList>
    </citation>
    <scope>NUCLEOTIDE SEQUENCE</scope>
    <source>
        <strain evidence="3">YM</strain>
    </source>
</reference>